<accession>A0A4Q4NNA5</accession>
<evidence type="ECO:0000256" key="2">
    <source>
        <dbReference type="SAM" id="Phobius"/>
    </source>
</evidence>
<feature type="compositionally biased region" description="Low complexity" evidence="1">
    <location>
        <begin position="185"/>
        <end position="198"/>
    </location>
</feature>
<dbReference type="Proteomes" id="UP000291422">
    <property type="component" value="Unassembled WGS sequence"/>
</dbReference>
<dbReference type="EMBL" id="PDXD01000006">
    <property type="protein sequence ID" value="RYN79004.1"/>
    <property type="molecule type" value="Genomic_DNA"/>
</dbReference>
<dbReference type="VEuPathDB" id="FungiDB:CC77DRAFT_1009615"/>
<sequence length="282" mass="30458">MLWLLSTIAIVVCLGAICIAGIVSPKYVLSEVDGRCRIGLQRYAAIPLLTCDIVINLYLTAVFIYLLSPLVKDNTSSGTGVVNRVTLCISKTLGRVQQKATMDLHRSNKALVKRVETLLQKTLIGCVLVILPTAGNLAAICILVGKELAFICLTLCTFDVTWAAIVFHWLTIVGTDENEGVTPAPQSRQSGSQQPGISLQPQTEPLRKKPTLLTPTDLDLLSIDAKDDGGTKTTNKFDFGLSQTATPSHCGPSSQTESHWRDSGHSTLVFDTNMSKNAVDPH</sequence>
<organism evidence="3 4">
    <name type="scientific">Alternaria alternata</name>
    <name type="common">Alternaria rot fungus</name>
    <name type="synonym">Torula alternata</name>
    <dbReference type="NCBI Taxonomy" id="5599"/>
    <lineage>
        <taxon>Eukaryota</taxon>
        <taxon>Fungi</taxon>
        <taxon>Dikarya</taxon>
        <taxon>Ascomycota</taxon>
        <taxon>Pezizomycotina</taxon>
        <taxon>Dothideomycetes</taxon>
        <taxon>Pleosporomycetidae</taxon>
        <taxon>Pleosporales</taxon>
        <taxon>Pleosporineae</taxon>
        <taxon>Pleosporaceae</taxon>
        <taxon>Alternaria</taxon>
        <taxon>Alternaria sect. Alternaria</taxon>
        <taxon>Alternaria alternata complex</taxon>
    </lineage>
</organism>
<dbReference type="PANTHER" id="PTHR38848:SF3">
    <property type="entry name" value="G-PROTEIN COUPLED RECEPTORS FAMILY 3 PROFILE DOMAIN-CONTAINING PROTEIN"/>
    <property type="match status" value="1"/>
</dbReference>
<evidence type="ECO:0000256" key="1">
    <source>
        <dbReference type="SAM" id="MobiDB-lite"/>
    </source>
</evidence>
<dbReference type="AlphaFoldDB" id="A0A4Q4NNA5"/>
<feature type="compositionally biased region" description="Polar residues" evidence="1">
    <location>
        <begin position="242"/>
        <end position="257"/>
    </location>
</feature>
<proteinExistence type="predicted"/>
<feature type="region of interest" description="Disordered" evidence="1">
    <location>
        <begin position="179"/>
        <end position="210"/>
    </location>
</feature>
<evidence type="ECO:0000313" key="4">
    <source>
        <dbReference type="Proteomes" id="UP000291422"/>
    </source>
</evidence>
<feature type="transmembrane region" description="Helical" evidence="2">
    <location>
        <begin position="148"/>
        <end position="170"/>
    </location>
</feature>
<feature type="region of interest" description="Disordered" evidence="1">
    <location>
        <begin position="242"/>
        <end position="262"/>
    </location>
</feature>
<protein>
    <submittedName>
        <fullName evidence="3">Uncharacterized protein</fullName>
    </submittedName>
</protein>
<keyword evidence="2" id="KW-0472">Membrane</keyword>
<keyword evidence="2" id="KW-1133">Transmembrane helix</keyword>
<name>A0A4Q4NNA5_ALTAL</name>
<reference evidence="4" key="1">
    <citation type="journal article" date="2019" name="bioRxiv">
        <title>Genomics, evolutionary history and diagnostics of the Alternaria alternata species group including apple and Asian pear pathotypes.</title>
        <authorList>
            <person name="Armitage A.D."/>
            <person name="Cockerton H.M."/>
            <person name="Sreenivasaprasad S."/>
            <person name="Woodhall J.W."/>
            <person name="Lane C.R."/>
            <person name="Harrison R.J."/>
            <person name="Clarkson J.P."/>
        </authorList>
    </citation>
    <scope>NUCLEOTIDE SEQUENCE [LARGE SCALE GENOMIC DNA]</scope>
    <source>
        <strain evidence="4">FERA 1177</strain>
    </source>
</reference>
<feature type="transmembrane region" description="Helical" evidence="2">
    <location>
        <begin position="123"/>
        <end position="142"/>
    </location>
</feature>
<feature type="transmembrane region" description="Helical" evidence="2">
    <location>
        <begin position="44"/>
        <end position="67"/>
    </location>
</feature>
<gene>
    <name evidence="3" type="ORF">AA0117_g3866</name>
</gene>
<comment type="caution">
    <text evidence="3">The sequence shown here is derived from an EMBL/GenBank/DDBJ whole genome shotgun (WGS) entry which is preliminary data.</text>
</comment>
<dbReference type="PANTHER" id="PTHR38848">
    <property type="entry name" value="G-PROTEIN COUPLED RECEPTORS FAMILY 3 PROFILE DOMAIN-CONTAINING PROTEIN"/>
    <property type="match status" value="1"/>
</dbReference>
<keyword evidence="2" id="KW-0812">Transmembrane</keyword>
<evidence type="ECO:0000313" key="3">
    <source>
        <dbReference type="EMBL" id="RYN79004.1"/>
    </source>
</evidence>